<dbReference type="GO" id="GO:0005516">
    <property type="term" value="F:calmodulin binding"/>
    <property type="evidence" value="ECO:0007669"/>
    <property type="project" value="UniProtKB-KW"/>
</dbReference>
<evidence type="ECO:0000256" key="3">
    <source>
        <dbReference type="ARBA" id="ARBA00022692"/>
    </source>
</evidence>
<evidence type="ECO:0000256" key="5">
    <source>
        <dbReference type="ARBA" id="ARBA00022989"/>
    </source>
</evidence>
<evidence type="ECO:0000313" key="11">
    <source>
        <dbReference type="Proteomes" id="UP001327560"/>
    </source>
</evidence>
<keyword evidence="11" id="KW-1185">Reference proteome</keyword>
<name>A0AAQ3QI44_9LILI</name>
<dbReference type="Pfam" id="PF03094">
    <property type="entry name" value="Mlo"/>
    <property type="match status" value="1"/>
</dbReference>
<comment type="subcellular location">
    <subcellularLocation>
        <location evidence="1 8">Membrane</location>
        <topology evidence="1 8">Multi-pass membrane protein</topology>
    </subcellularLocation>
</comment>
<dbReference type="InterPro" id="IPR004326">
    <property type="entry name" value="Mlo"/>
</dbReference>
<keyword evidence="5 8" id="KW-1133">Transmembrane helix</keyword>
<dbReference type="PANTHER" id="PTHR31942">
    <property type="entry name" value="MLO-LIKE PROTEIN 1"/>
    <property type="match status" value="1"/>
</dbReference>
<comment type="function">
    <text evidence="8">May be involved in modulation of pathogen defense and leaf cell death.</text>
</comment>
<feature type="transmembrane region" description="Helical" evidence="9">
    <location>
        <begin position="403"/>
        <end position="424"/>
    </location>
</feature>
<gene>
    <name evidence="8" type="primary">MLO</name>
    <name evidence="10" type="ORF">Cni_G20838</name>
</gene>
<evidence type="ECO:0000256" key="1">
    <source>
        <dbReference type="ARBA" id="ARBA00004141"/>
    </source>
</evidence>
<proteinExistence type="inferred from homology"/>
<dbReference type="Proteomes" id="UP001327560">
    <property type="component" value="Chromosome 6"/>
</dbReference>
<evidence type="ECO:0000256" key="2">
    <source>
        <dbReference type="ARBA" id="ARBA00006574"/>
    </source>
</evidence>
<feature type="transmembrane region" description="Helical" evidence="9">
    <location>
        <begin position="12"/>
        <end position="33"/>
    </location>
</feature>
<keyword evidence="8" id="KW-0112">Calmodulin-binding</keyword>
<organism evidence="10 11">
    <name type="scientific">Canna indica</name>
    <name type="common">Indian-shot</name>
    <dbReference type="NCBI Taxonomy" id="4628"/>
    <lineage>
        <taxon>Eukaryota</taxon>
        <taxon>Viridiplantae</taxon>
        <taxon>Streptophyta</taxon>
        <taxon>Embryophyta</taxon>
        <taxon>Tracheophyta</taxon>
        <taxon>Spermatophyta</taxon>
        <taxon>Magnoliopsida</taxon>
        <taxon>Liliopsida</taxon>
        <taxon>Zingiberales</taxon>
        <taxon>Cannaceae</taxon>
        <taxon>Canna</taxon>
    </lineage>
</organism>
<dbReference type="GO" id="GO:0006952">
    <property type="term" value="P:defense response"/>
    <property type="evidence" value="ECO:0007669"/>
    <property type="project" value="UniProtKB-KW"/>
</dbReference>
<evidence type="ECO:0000256" key="9">
    <source>
        <dbReference type="SAM" id="Phobius"/>
    </source>
</evidence>
<evidence type="ECO:0000256" key="6">
    <source>
        <dbReference type="ARBA" id="ARBA00023136"/>
    </source>
</evidence>
<accession>A0AAQ3QI44</accession>
<keyword evidence="7 8" id="KW-0568">Pathogenesis-related protein</keyword>
<keyword evidence="3 8" id="KW-0812">Transmembrane</keyword>
<evidence type="ECO:0000256" key="7">
    <source>
        <dbReference type="ARBA" id="ARBA00023265"/>
    </source>
</evidence>
<feature type="transmembrane region" description="Helical" evidence="9">
    <location>
        <begin position="360"/>
        <end position="383"/>
    </location>
</feature>
<dbReference type="AlphaFoldDB" id="A0AAQ3QI44"/>
<evidence type="ECO:0000313" key="10">
    <source>
        <dbReference type="EMBL" id="WOL12074.1"/>
    </source>
</evidence>
<feature type="transmembrane region" description="Helical" evidence="9">
    <location>
        <begin position="276"/>
        <end position="298"/>
    </location>
</feature>
<comment type="similarity">
    <text evidence="2 8">Belongs to the MLO family.</text>
</comment>
<comment type="domain">
    <text evidence="8">The C-terminus contains a calmodulin-binding domain, which binds calmodulin in a calcium-dependent fashion.</text>
</comment>
<keyword evidence="4 8" id="KW-0611">Plant defense</keyword>
<protein>
    <recommendedName>
        <fullName evidence="8">MLO-like protein</fullName>
    </recommendedName>
</protein>
<dbReference type="PANTHER" id="PTHR31942:SF54">
    <property type="entry name" value="MLO-LIKE PROTEIN 13"/>
    <property type="match status" value="1"/>
</dbReference>
<evidence type="ECO:0000256" key="8">
    <source>
        <dbReference type="RuleBase" id="RU280816"/>
    </source>
</evidence>
<evidence type="ECO:0000256" key="4">
    <source>
        <dbReference type="ARBA" id="ARBA00022821"/>
    </source>
</evidence>
<sequence>MTASETLEYTPTWVVSAVCTIIVVISMLAERFLHYLGKILKNNQQDALYEALQKLKEELMLLGFISLLLTVFQGTISQICVPTSYSHHMLPCRERSFSQNQEVHHTKRLSLQLTQNNRKLLSGHEGSNVCMDKGKIPLLSIEALHQLHIFIFVLAVVHVTFCAATMVLGGAKIRKWKHWENDIRKEQAKKEKCDTLIDEQTTHVHPHYEFVRDRAMGIWQRSVIISCMMSFLKQFYASVTKSDYRAMRSGFIMRHCSSNPNFDFHKYMLRTLQDDFKIVVGISWYLWLFVVVFLLLNVNGWHTYFWLSFLPLVLLLAVGTKLEHIITCLAQEAAATPADSPEAPQVKPSDHHFWFRRPGIVLYLIHFILFQNAFELAFFFRILSTYGIGSCIMEKVGYIIPRLVIGIMIQVLCSYSTLPLYTIVTQMGDMFKQGIFDEQLRWTLHGWAENIRKRKRPKTIGSSFMNVLTSRGKKDESASGVQMQRMTVEEDGSSRVIERSLALE</sequence>
<dbReference type="EMBL" id="CP136895">
    <property type="protein sequence ID" value="WOL12074.1"/>
    <property type="molecule type" value="Genomic_DNA"/>
</dbReference>
<reference evidence="10 11" key="1">
    <citation type="submission" date="2023-10" db="EMBL/GenBank/DDBJ databases">
        <title>Chromosome-scale genome assembly provides insights into flower coloration mechanisms of Canna indica.</title>
        <authorList>
            <person name="Li C."/>
        </authorList>
    </citation>
    <scope>NUCLEOTIDE SEQUENCE [LARGE SCALE GENOMIC DNA]</scope>
    <source>
        <tissue evidence="10">Flower</tissue>
    </source>
</reference>
<keyword evidence="6 8" id="KW-0472">Membrane</keyword>
<dbReference type="GO" id="GO:0016020">
    <property type="term" value="C:membrane"/>
    <property type="evidence" value="ECO:0007669"/>
    <property type="project" value="UniProtKB-SubCell"/>
</dbReference>
<feature type="transmembrane region" description="Helical" evidence="9">
    <location>
        <begin position="147"/>
        <end position="168"/>
    </location>
</feature>
<feature type="transmembrane region" description="Helical" evidence="9">
    <location>
        <begin position="59"/>
        <end position="79"/>
    </location>
</feature>